<evidence type="ECO:0000313" key="3">
    <source>
        <dbReference type="Proteomes" id="UP000697127"/>
    </source>
</evidence>
<dbReference type="Proteomes" id="UP000697127">
    <property type="component" value="Unassembled WGS sequence"/>
</dbReference>
<feature type="transmembrane region" description="Helical" evidence="1">
    <location>
        <begin position="111"/>
        <end position="131"/>
    </location>
</feature>
<comment type="caution">
    <text evidence="2">The sequence shown here is derived from an EMBL/GenBank/DDBJ whole genome shotgun (WGS) entry which is preliminary data.</text>
</comment>
<keyword evidence="3" id="KW-1185">Reference proteome</keyword>
<reference evidence="2" key="1">
    <citation type="submission" date="2020-11" db="EMBL/GenBank/DDBJ databases">
        <title>Kefir isolates.</title>
        <authorList>
            <person name="Marcisauskas S."/>
            <person name="Kim Y."/>
            <person name="Blasche S."/>
        </authorList>
    </citation>
    <scope>NUCLEOTIDE SEQUENCE</scope>
    <source>
        <strain evidence="2">Olga-1</strain>
    </source>
</reference>
<feature type="transmembrane region" description="Helical" evidence="1">
    <location>
        <begin position="218"/>
        <end position="236"/>
    </location>
</feature>
<dbReference type="EMBL" id="PUHW01000152">
    <property type="protein sequence ID" value="KAG0688435.1"/>
    <property type="molecule type" value="Genomic_DNA"/>
</dbReference>
<proteinExistence type="predicted"/>
<feature type="transmembrane region" description="Helical" evidence="1">
    <location>
        <begin position="143"/>
        <end position="161"/>
    </location>
</feature>
<protein>
    <submittedName>
        <fullName evidence="2">Uncharacterized protein</fullName>
    </submittedName>
</protein>
<name>A0A9P6WJW3_9ASCO</name>
<keyword evidence="1" id="KW-0812">Transmembrane</keyword>
<dbReference type="AlphaFoldDB" id="A0A9P6WJW3"/>
<accession>A0A9P6WJW3</accession>
<dbReference type="OrthoDB" id="3998043at2759"/>
<organism evidence="2 3">
    <name type="scientific">Pichia californica</name>
    <dbReference type="NCBI Taxonomy" id="460514"/>
    <lineage>
        <taxon>Eukaryota</taxon>
        <taxon>Fungi</taxon>
        <taxon>Dikarya</taxon>
        <taxon>Ascomycota</taxon>
        <taxon>Saccharomycotina</taxon>
        <taxon>Pichiomycetes</taxon>
        <taxon>Pichiales</taxon>
        <taxon>Pichiaceae</taxon>
        <taxon>Pichia</taxon>
    </lineage>
</organism>
<evidence type="ECO:0000313" key="2">
    <source>
        <dbReference type="EMBL" id="KAG0688435.1"/>
    </source>
</evidence>
<sequence length="245" mass="28045">MEGTPISSTTQLTDPPLYSIFGGRNNIYSENQETDDNDKIDLLSSHSPSSPLSKENENESFNSISLFLINIFKTSIFATSIFYMFQSVHSSNPLTIPKYSTFQWYTNNNDLTIFNIILTSIILDGIINLLLNKLNNHNSNKNHNNSTILQLSIAILGIIFGFKKINWNSTTEANFVFLLVNFFFTRYLGCSIKENLIGIIISFSSYVYDFHSAENSNIQIIIWRCLFSFFLTITLIKLRKSNTFF</sequence>
<evidence type="ECO:0000256" key="1">
    <source>
        <dbReference type="SAM" id="Phobius"/>
    </source>
</evidence>
<gene>
    <name evidence="2" type="ORF">C6P40_000992</name>
</gene>
<keyword evidence="1" id="KW-0472">Membrane</keyword>
<feature type="transmembrane region" description="Helical" evidence="1">
    <location>
        <begin position="64"/>
        <end position="85"/>
    </location>
</feature>
<keyword evidence="1" id="KW-1133">Transmembrane helix</keyword>